<evidence type="ECO:0000313" key="1">
    <source>
        <dbReference type="EMBL" id="SCB17526.1"/>
    </source>
</evidence>
<keyword evidence="2" id="KW-1185">Reference proteome</keyword>
<dbReference type="Pfam" id="PF06169">
    <property type="entry name" value="DUF982"/>
    <property type="match status" value="1"/>
</dbReference>
<gene>
    <name evidence="1" type="ORF">GA0061103_2436</name>
</gene>
<evidence type="ECO:0008006" key="3">
    <source>
        <dbReference type="Google" id="ProtNLM"/>
    </source>
</evidence>
<accession>A0A1C3UPX8</accession>
<dbReference type="OrthoDB" id="8455244at2"/>
<protein>
    <recommendedName>
        <fullName evidence="3">DUF982 domain-containing protein</fullName>
    </recommendedName>
</protein>
<sequence length="82" mass="8919">MNIVPRFSPIHVIRSHSGETKSVGTADEVWKTLLDDWPSEEGDCFLSALLICIDVQRGERAPEEARVAFIAAAVEAGVPLLS</sequence>
<proteinExistence type="predicted"/>
<evidence type="ECO:0000313" key="2">
    <source>
        <dbReference type="Proteomes" id="UP000199101"/>
    </source>
</evidence>
<dbReference type="Gene3D" id="6.10.250.730">
    <property type="match status" value="1"/>
</dbReference>
<reference evidence="2" key="1">
    <citation type="submission" date="2016-08" db="EMBL/GenBank/DDBJ databases">
        <authorList>
            <person name="Varghese N."/>
            <person name="Submissions Spin"/>
        </authorList>
    </citation>
    <scope>NUCLEOTIDE SEQUENCE [LARGE SCALE GENOMIC DNA]</scope>
    <source>
        <strain evidence="2">HAMBI 2975</strain>
    </source>
</reference>
<organism evidence="1 2">
    <name type="scientific">Rhizobium multihospitium</name>
    <dbReference type="NCBI Taxonomy" id="410764"/>
    <lineage>
        <taxon>Bacteria</taxon>
        <taxon>Pseudomonadati</taxon>
        <taxon>Pseudomonadota</taxon>
        <taxon>Alphaproteobacteria</taxon>
        <taxon>Hyphomicrobiales</taxon>
        <taxon>Rhizobiaceae</taxon>
        <taxon>Rhizobium/Agrobacterium group</taxon>
        <taxon>Rhizobium</taxon>
    </lineage>
</organism>
<dbReference type="InterPro" id="IPR010385">
    <property type="entry name" value="DUF982"/>
</dbReference>
<dbReference type="EMBL" id="FMAG01000002">
    <property type="protein sequence ID" value="SCB17526.1"/>
    <property type="molecule type" value="Genomic_DNA"/>
</dbReference>
<dbReference type="AlphaFoldDB" id="A0A1C3UPX8"/>
<dbReference type="RefSeq" id="WP_092708868.1">
    <property type="nucleotide sequence ID" value="NZ_FMAG01000002.1"/>
</dbReference>
<dbReference type="Proteomes" id="UP000199101">
    <property type="component" value="Unassembled WGS sequence"/>
</dbReference>
<name>A0A1C3UPX8_9HYPH</name>